<evidence type="ECO:0000313" key="7">
    <source>
        <dbReference type="EMBL" id="KAJ8312038.1"/>
    </source>
</evidence>
<comment type="caution">
    <text evidence="7">The sequence shown here is derived from an EMBL/GenBank/DDBJ whole genome shotgun (WGS) entry which is preliminary data.</text>
</comment>
<dbReference type="CDD" id="cd06257">
    <property type="entry name" value="DnaJ"/>
    <property type="match status" value="1"/>
</dbReference>
<dbReference type="Pfam" id="PF05207">
    <property type="entry name" value="Zn_ribbon_CSL"/>
    <property type="match status" value="1"/>
</dbReference>
<evidence type="ECO:0000256" key="1">
    <source>
        <dbReference type="ARBA" id="ARBA00006169"/>
    </source>
</evidence>
<dbReference type="SMART" id="SM00271">
    <property type="entry name" value="DnaJ"/>
    <property type="match status" value="1"/>
</dbReference>
<evidence type="ECO:0000256" key="4">
    <source>
        <dbReference type="ARBA" id="ARBA00023004"/>
    </source>
</evidence>
<dbReference type="Gene3D" id="1.10.287.110">
    <property type="entry name" value="DnaJ domain"/>
    <property type="match status" value="1"/>
</dbReference>
<evidence type="ECO:0000313" key="8">
    <source>
        <dbReference type="Proteomes" id="UP001217089"/>
    </source>
</evidence>
<keyword evidence="2" id="KW-0479">Metal-binding</keyword>
<dbReference type="PANTHER" id="PTHR45255:SF1">
    <property type="entry name" value="DNAJ HOMOLOG SUBFAMILY C MEMBER 24"/>
    <property type="match status" value="1"/>
</dbReference>
<sequence length="177" mass="20607">MENLYELLNCRETASWTEIKRAYQSLALQYHPDKHEGSSSTSNDRKGAETKQMLAEKFVKINKAWNILNDPKLRKEYDIRWKQRCLAQDWPIQEEVNFSAFELDGHAGNGPCTEDSNMYTYHCRCGGEFSLTKTDVTLKFDIICCNTCSLAVKFGFKEYLNHFNCTQDVLYTTHKHI</sequence>
<name>A0ABQ9F3R9_TEGGR</name>
<proteinExistence type="inferred from homology"/>
<reference evidence="7 8" key="1">
    <citation type="submission" date="2022-12" db="EMBL/GenBank/DDBJ databases">
        <title>Chromosome-level genome of Tegillarca granosa.</title>
        <authorList>
            <person name="Kim J."/>
        </authorList>
    </citation>
    <scope>NUCLEOTIDE SEQUENCE [LARGE SCALE GENOMIC DNA]</scope>
    <source>
        <strain evidence="7">Teg-2019</strain>
        <tissue evidence="7">Adductor muscle</tissue>
    </source>
</reference>
<dbReference type="PANTHER" id="PTHR45255">
    <property type="entry name" value="DNAJ HOMOLOG SUBFAMILY C MEMBER 24"/>
    <property type="match status" value="1"/>
</dbReference>
<accession>A0ABQ9F3R9</accession>
<dbReference type="EMBL" id="JARBDR010000440">
    <property type="protein sequence ID" value="KAJ8312038.1"/>
    <property type="molecule type" value="Genomic_DNA"/>
</dbReference>
<feature type="domain" description="J" evidence="5">
    <location>
        <begin position="3"/>
        <end position="81"/>
    </location>
</feature>
<dbReference type="PROSITE" id="PS50076">
    <property type="entry name" value="DNAJ_2"/>
    <property type="match status" value="1"/>
</dbReference>
<keyword evidence="8" id="KW-1185">Reference proteome</keyword>
<keyword evidence="4" id="KW-0408">Iron</keyword>
<dbReference type="PROSITE" id="PS00636">
    <property type="entry name" value="DNAJ_1"/>
    <property type="match status" value="1"/>
</dbReference>
<evidence type="ECO:0000259" key="6">
    <source>
        <dbReference type="PROSITE" id="PS51074"/>
    </source>
</evidence>
<dbReference type="PROSITE" id="PS51074">
    <property type="entry name" value="DPH_MB"/>
    <property type="match status" value="1"/>
</dbReference>
<dbReference type="InterPro" id="IPR007872">
    <property type="entry name" value="DPH_MB_dom"/>
</dbReference>
<keyword evidence="3" id="KW-0862">Zinc</keyword>
<dbReference type="Gene3D" id="3.10.660.10">
    <property type="entry name" value="DPH Zinc finger"/>
    <property type="match status" value="1"/>
</dbReference>
<dbReference type="SUPFAM" id="SSF144217">
    <property type="entry name" value="CSL zinc finger"/>
    <property type="match status" value="1"/>
</dbReference>
<dbReference type="Proteomes" id="UP001217089">
    <property type="component" value="Unassembled WGS sequence"/>
</dbReference>
<evidence type="ECO:0000256" key="3">
    <source>
        <dbReference type="ARBA" id="ARBA00022833"/>
    </source>
</evidence>
<protein>
    <submittedName>
        <fullName evidence="7">Uncharacterized protein</fullName>
    </submittedName>
</protein>
<feature type="non-terminal residue" evidence="7">
    <location>
        <position position="177"/>
    </location>
</feature>
<evidence type="ECO:0000259" key="5">
    <source>
        <dbReference type="PROSITE" id="PS50076"/>
    </source>
</evidence>
<dbReference type="PRINTS" id="PR00625">
    <property type="entry name" value="JDOMAIN"/>
</dbReference>
<gene>
    <name evidence="7" type="ORF">KUTeg_009411</name>
</gene>
<dbReference type="InterPro" id="IPR036869">
    <property type="entry name" value="J_dom_sf"/>
</dbReference>
<dbReference type="InterPro" id="IPR018253">
    <property type="entry name" value="DnaJ_domain_CS"/>
</dbReference>
<dbReference type="SUPFAM" id="SSF46565">
    <property type="entry name" value="Chaperone J-domain"/>
    <property type="match status" value="1"/>
</dbReference>
<dbReference type="InterPro" id="IPR036671">
    <property type="entry name" value="DPH_MB_sf"/>
</dbReference>
<comment type="similarity">
    <text evidence="1">Belongs to the DPH4 family.</text>
</comment>
<dbReference type="InterPro" id="IPR001623">
    <property type="entry name" value="DnaJ_domain"/>
</dbReference>
<feature type="domain" description="DPH-type MB" evidence="6">
    <location>
        <begin position="92"/>
        <end position="157"/>
    </location>
</feature>
<dbReference type="Pfam" id="PF00226">
    <property type="entry name" value="DnaJ"/>
    <property type="match status" value="1"/>
</dbReference>
<organism evidence="7 8">
    <name type="scientific">Tegillarca granosa</name>
    <name type="common">Malaysian cockle</name>
    <name type="synonym">Anadara granosa</name>
    <dbReference type="NCBI Taxonomy" id="220873"/>
    <lineage>
        <taxon>Eukaryota</taxon>
        <taxon>Metazoa</taxon>
        <taxon>Spiralia</taxon>
        <taxon>Lophotrochozoa</taxon>
        <taxon>Mollusca</taxon>
        <taxon>Bivalvia</taxon>
        <taxon>Autobranchia</taxon>
        <taxon>Pteriomorphia</taxon>
        <taxon>Arcoida</taxon>
        <taxon>Arcoidea</taxon>
        <taxon>Arcidae</taxon>
        <taxon>Tegillarca</taxon>
    </lineage>
</organism>
<evidence type="ECO:0000256" key="2">
    <source>
        <dbReference type="ARBA" id="ARBA00022723"/>
    </source>
</evidence>